<accession>A0A6J4J514</accession>
<organism evidence="2">
    <name type="scientific">uncultured Actinomycetospora sp</name>
    <dbReference type="NCBI Taxonomy" id="1135996"/>
    <lineage>
        <taxon>Bacteria</taxon>
        <taxon>Bacillati</taxon>
        <taxon>Actinomycetota</taxon>
        <taxon>Actinomycetes</taxon>
        <taxon>Pseudonocardiales</taxon>
        <taxon>Pseudonocardiaceae</taxon>
        <taxon>Actinomycetospora</taxon>
        <taxon>environmental samples</taxon>
    </lineage>
</organism>
<protein>
    <submittedName>
        <fullName evidence="2">Uncharacterized protein</fullName>
    </submittedName>
</protein>
<gene>
    <name evidence="2" type="ORF">AVDCRST_MAG54-2892</name>
</gene>
<feature type="non-terminal residue" evidence="2">
    <location>
        <position position="56"/>
    </location>
</feature>
<feature type="region of interest" description="Disordered" evidence="1">
    <location>
        <begin position="1"/>
        <end position="56"/>
    </location>
</feature>
<sequence length="56" mass="5666">WSPAPTRPPLRWSGSGPPPALVVGGRGAPPRGVPDRSTAGPDSHKNVARGPTFVGS</sequence>
<proteinExistence type="predicted"/>
<dbReference type="AlphaFoldDB" id="A0A6J4J514"/>
<feature type="non-terminal residue" evidence="2">
    <location>
        <position position="1"/>
    </location>
</feature>
<reference evidence="2" key="1">
    <citation type="submission" date="2020-02" db="EMBL/GenBank/DDBJ databases">
        <authorList>
            <person name="Meier V. D."/>
        </authorList>
    </citation>
    <scope>NUCLEOTIDE SEQUENCE</scope>
    <source>
        <strain evidence="2">AVDCRST_MAG54</strain>
    </source>
</reference>
<dbReference type="EMBL" id="CADCTH010000368">
    <property type="protein sequence ID" value="CAA9269082.1"/>
    <property type="molecule type" value="Genomic_DNA"/>
</dbReference>
<evidence type="ECO:0000313" key="2">
    <source>
        <dbReference type="EMBL" id="CAA9269082.1"/>
    </source>
</evidence>
<name>A0A6J4J514_9PSEU</name>
<evidence type="ECO:0000256" key="1">
    <source>
        <dbReference type="SAM" id="MobiDB-lite"/>
    </source>
</evidence>